<dbReference type="Ensembl" id="ENSMMDT00005034098.1">
    <property type="protein sequence ID" value="ENSMMDP00005033357.1"/>
    <property type="gene ID" value="ENSMMDG00005015702.1"/>
</dbReference>
<dbReference type="SMART" id="SM00409">
    <property type="entry name" value="IG"/>
    <property type="match status" value="1"/>
</dbReference>
<dbReference type="InterPro" id="IPR013106">
    <property type="entry name" value="Ig_V-set"/>
</dbReference>
<name>A0A667YZR8_9TELE</name>
<protein>
    <recommendedName>
        <fullName evidence="1">Ig-like domain-containing protein</fullName>
    </recommendedName>
</protein>
<dbReference type="InterPro" id="IPR036179">
    <property type="entry name" value="Ig-like_dom_sf"/>
</dbReference>
<dbReference type="SUPFAM" id="SSF48726">
    <property type="entry name" value="Immunoglobulin"/>
    <property type="match status" value="1"/>
</dbReference>
<dbReference type="PANTHER" id="PTHR46608">
    <property type="entry name" value="T-CELL IMMUNOGLOBULIN AND MUCIN DOMAIN-CONTAINING PROTEIN 4"/>
    <property type="match status" value="1"/>
</dbReference>
<feature type="domain" description="Ig-like" evidence="1">
    <location>
        <begin position="29"/>
        <end position="122"/>
    </location>
</feature>
<dbReference type="InterPro" id="IPR013783">
    <property type="entry name" value="Ig-like_fold"/>
</dbReference>
<dbReference type="InterPro" id="IPR007110">
    <property type="entry name" value="Ig-like_dom"/>
</dbReference>
<dbReference type="PROSITE" id="PS50835">
    <property type="entry name" value="IG_LIKE"/>
    <property type="match status" value="1"/>
</dbReference>
<dbReference type="GO" id="GO:0060097">
    <property type="term" value="P:cytoskeletal rearrangement involved in phagocytosis, engulfment"/>
    <property type="evidence" value="ECO:0007669"/>
    <property type="project" value="TreeGrafter"/>
</dbReference>
<dbReference type="InterPro" id="IPR003599">
    <property type="entry name" value="Ig_sub"/>
</dbReference>
<dbReference type="Proteomes" id="UP000472263">
    <property type="component" value="Chromosome 14"/>
</dbReference>
<dbReference type="GO" id="GO:0001786">
    <property type="term" value="F:phosphatidylserine binding"/>
    <property type="evidence" value="ECO:0007669"/>
    <property type="project" value="TreeGrafter"/>
</dbReference>
<sequence>GGGDISYYICTWKSSCVFADMETVVGVSGRKVMLPCHSWAVSQGKVEICWGRGEPSLFTCHNTLIATDGAQVKFRTSHRYMLSPRASSDDASLSIYKSRASDSGFYHCRIQLPGLFNDQTFTVHLIIINGTLKKIPFNKNKTKQNKTENSIQGGL</sequence>
<reference evidence="2" key="1">
    <citation type="submission" date="2019-06" db="EMBL/GenBank/DDBJ databases">
        <authorList>
            <consortium name="Wellcome Sanger Institute Data Sharing"/>
        </authorList>
    </citation>
    <scope>NUCLEOTIDE SEQUENCE [LARGE SCALE GENOMIC DNA]</scope>
</reference>
<reference evidence="2" key="3">
    <citation type="submission" date="2025-09" db="UniProtKB">
        <authorList>
            <consortium name="Ensembl"/>
        </authorList>
    </citation>
    <scope>IDENTIFICATION</scope>
</reference>
<dbReference type="GO" id="GO:0043277">
    <property type="term" value="P:apoptotic cell clearance"/>
    <property type="evidence" value="ECO:0007669"/>
    <property type="project" value="TreeGrafter"/>
</dbReference>
<reference evidence="2" key="2">
    <citation type="submission" date="2025-08" db="UniProtKB">
        <authorList>
            <consortium name="Ensembl"/>
        </authorList>
    </citation>
    <scope>IDENTIFICATION</scope>
</reference>
<dbReference type="PANTHER" id="PTHR46608:SF3">
    <property type="entry name" value="T-CELL IMMUNOGLOBULIN AND MUCIN DOMAIN-CONTAINING PROTEIN 4"/>
    <property type="match status" value="1"/>
</dbReference>
<accession>A0A667YZR8</accession>
<evidence type="ECO:0000313" key="3">
    <source>
        <dbReference type="Proteomes" id="UP000472263"/>
    </source>
</evidence>
<dbReference type="GeneTree" id="ENSGT00940000159345"/>
<organism evidence="2 3">
    <name type="scientific">Myripristis murdjan</name>
    <name type="common">pinecone soldierfish</name>
    <dbReference type="NCBI Taxonomy" id="586833"/>
    <lineage>
        <taxon>Eukaryota</taxon>
        <taxon>Metazoa</taxon>
        <taxon>Chordata</taxon>
        <taxon>Craniata</taxon>
        <taxon>Vertebrata</taxon>
        <taxon>Euteleostomi</taxon>
        <taxon>Actinopterygii</taxon>
        <taxon>Neopterygii</taxon>
        <taxon>Teleostei</taxon>
        <taxon>Neoteleostei</taxon>
        <taxon>Acanthomorphata</taxon>
        <taxon>Holocentriformes</taxon>
        <taxon>Holocentridae</taxon>
        <taxon>Myripristis</taxon>
    </lineage>
</organism>
<evidence type="ECO:0000259" key="1">
    <source>
        <dbReference type="PROSITE" id="PS50835"/>
    </source>
</evidence>
<dbReference type="Pfam" id="PF07686">
    <property type="entry name" value="V-set"/>
    <property type="match status" value="1"/>
</dbReference>
<dbReference type="InParanoid" id="A0A667YZR8"/>
<proteinExistence type="predicted"/>
<keyword evidence="3" id="KW-1185">Reference proteome</keyword>
<dbReference type="AlphaFoldDB" id="A0A667YZR8"/>
<dbReference type="Gene3D" id="2.60.40.10">
    <property type="entry name" value="Immunoglobulins"/>
    <property type="match status" value="1"/>
</dbReference>
<evidence type="ECO:0000313" key="2">
    <source>
        <dbReference type="Ensembl" id="ENSMMDP00005033357.1"/>
    </source>
</evidence>